<dbReference type="PANTHER" id="PTHR46268">
    <property type="entry name" value="STRESS RESPONSE PROTEIN NHAX"/>
    <property type="match status" value="1"/>
</dbReference>
<dbReference type="Pfam" id="PF00582">
    <property type="entry name" value="Usp"/>
    <property type="match status" value="1"/>
</dbReference>
<organism evidence="3 4">
    <name type="scientific">Halopenitus salinus</name>
    <dbReference type="NCBI Taxonomy" id="1198295"/>
    <lineage>
        <taxon>Archaea</taxon>
        <taxon>Methanobacteriati</taxon>
        <taxon>Methanobacteriota</taxon>
        <taxon>Stenosarchaea group</taxon>
        <taxon>Halobacteria</taxon>
        <taxon>Halobacteriales</taxon>
        <taxon>Haloferacaceae</taxon>
        <taxon>Halopenitus</taxon>
    </lineage>
</organism>
<gene>
    <name evidence="3" type="ORF">ACFQE9_08605</name>
</gene>
<sequence length="148" mass="16245">MYDRILLPVAPDGDTMRAVPHVATLAERYGATVHVLSVVDSMEEVLNDPRIGTLADRLETAAYDRVHDVAEALEATDADIDVVTHVERGTPHETIRSVVESIDADLVVMPTHTRQGLERVLLGSITERVIRESPVPVISVPMDDDNDD</sequence>
<evidence type="ECO:0000256" key="1">
    <source>
        <dbReference type="ARBA" id="ARBA00008791"/>
    </source>
</evidence>
<proteinExistence type="inferred from homology"/>
<dbReference type="SUPFAM" id="SSF52402">
    <property type="entry name" value="Adenine nucleotide alpha hydrolases-like"/>
    <property type="match status" value="1"/>
</dbReference>
<dbReference type="Proteomes" id="UP001596296">
    <property type="component" value="Unassembled WGS sequence"/>
</dbReference>
<dbReference type="InterPro" id="IPR014729">
    <property type="entry name" value="Rossmann-like_a/b/a_fold"/>
</dbReference>
<dbReference type="Gene3D" id="3.40.50.620">
    <property type="entry name" value="HUPs"/>
    <property type="match status" value="1"/>
</dbReference>
<evidence type="ECO:0000313" key="3">
    <source>
        <dbReference type="EMBL" id="MFC6892663.1"/>
    </source>
</evidence>
<keyword evidence="4" id="KW-1185">Reference proteome</keyword>
<reference evidence="3 4" key="1">
    <citation type="journal article" date="2019" name="Int. J. Syst. Evol. Microbiol.">
        <title>The Global Catalogue of Microorganisms (GCM) 10K type strain sequencing project: providing services to taxonomists for standard genome sequencing and annotation.</title>
        <authorList>
            <consortium name="The Broad Institute Genomics Platform"/>
            <consortium name="The Broad Institute Genome Sequencing Center for Infectious Disease"/>
            <person name="Wu L."/>
            <person name="Ma J."/>
        </authorList>
    </citation>
    <scope>NUCLEOTIDE SEQUENCE [LARGE SCALE GENOMIC DNA]</scope>
    <source>
        <strain evidence="3 4">SKJ47</strain>
    </source>
</reference>
<dbReference type="EMBL" id="JBHSXL010000008">
    <property type="protein sequence ID" value="MFC6892663.1"/>
    <property type="molecule type" value="Genomic_DNA"/>
</dbReference>
<evidence type="ECO:0000259" key="2">
    <source>
        <dbReference type="Pfam" id="PF00582"/>
    </source>
</evidence>
<accession>A0ABD5UXX6</accession>
<name>A0ABD5UXX6_9EURY</name>
<evidence type="ECO:0000313" key="4">
    <source>
        <dbReference type="Proteomes" id="UP001596296"/>
    </source>
</evidence>
<protein>
    <submittedName>
        <fullName evidence="3">Universal stress protein</fullName>
    </submittedName>
</protein>
<dbReference type="AlphaFoldDB" id="A0ABD5UXX6"/>
<dbReference type="PANTHER" id="PTHR46268:SF6">
    <property type="entry name" value="UNIVERSAL STRESS PROTEIN UP12"/>
    <property type="match status" value="1"/>
</dbReference>
<dbReference type="CDD" id="cd00293">
    <property type="entry name" value="USP-like"/>
    <property type="match status" value="1"/>
</dbReference>
<dbReference type="PRINTS" id="PR01438">
    <property type="entry name" value="UNVRSLSTRESS"/>
</dbReference>
<comment type="similarity">
    <text evidence="1">Belongs to the universal stress protein A family.</text>
</comment>
<feature type="domain" description="UspA" evidence="2">
    <location>
        <begin position="1"/>
        <end position="141"/>
    </location>
</feature>
<comment type="caution">
    <text evidence="3">The sequence shown here is derived from an EMBL/GenBank/DDBJ whole genome shotgun (WGS) entry which is preliminary data.</text>
</comment>
<dbReference type="InterPro" id="IPR006015">
    <property type="entry name" value="Universal_stress_UspA"/>
</dbReference>
<dbReference type="InterPro" id="IPR006016">
    <property type="entry name" value="UspA"/>
</dbReference>
<dbReference type="RefSeq" id="WP_379743282.1">
    <property type="nucleotide sequence ID" value="NZ_JBHSVN010000001.1"/>
</dbReference>